<protein>
    <recommendedName>
        <fullName evidence="4">BRCT domain-containing protein</fullName>
    </recommendedName>
</protein>
<evidence type="ECO:0000313" key="6">
    <source>
        <dbReference type="Proteomes" id="UP000272464"/>
    </source>
</evidence>
<dbReference type="PANTHER" id="PTHR30231">
    <property type="entry name" value="DNA POLYMERASE III SUBUNIT EPSILON"/>
    <property type="match status" value="1"/>
</dbReference>
<dbReference type="Gene3D" id="3.40.50.10190">
    <property type="entry name" value="BRCT domain"/>
    <property type="match status" value="1"/>
</dbReference>
<dbReference type="InterPro" id="IPR001357">
    <property type="entry name" value="BRCT_dom"/>
</dbReference>
<proteinExistence type="predicted"/>
<accession>A0A433X950</accession>
<dbReference type="SMART" id="SM00479">
    <property type="entry name" value="EXOIII"/>
    <property type="match status" value="1"/>
</dbReference>
<dbReference type="GO" id="GO:0003676">
    <property type="term" value="F:nucleic acid binding"/>
    <property type="evidence" value="ECO:0007669"/>
    <property type="project" value="InterPro"/>
</dbReference>
<dbReference type="InterPro" id="IPR036420">
    <property type="entry name" value="BRCT_dom_sf"/>
</dbReference>
<evidence type="ECO:0000256" key="3">
    <source>
        <dbReference type="ARBA" id="ARBA00022839"/>
    </source>
</evidence>
<dbReference type="Proteomes" id="UP000272464">
    <property type="component" value="Unassembled WGS sequence"/>
</dbReference>
<evidence type="ECO:0000256" key="1">
    <source>
        <dbReference type="ARBA" id="ARBA00022722"/>
    </source>
</evidence>
<dbReference type="SUPFAM" id="SSF52113">
    <property type="entry name" value="BRCT domain"/>
    <property type="match status" value="1"/>
</dbReference>
<dbReference type="PROSITE" id="PS50172">
    <property type="entry name" value="BRCT"/>
    <property type="match status" value="1"/>
</dbReference>
<dbReference type="AlphaFoldDB" id="A0A433X950"/>
<keyword evidence="1" id="KW-0540">Nuclease</keyword>
<dbReference type="Pfam" id="PF00929">
    <property type="entry name" value="RNase_T"/>
    <property type="match status" value="1"/>
</dbReference>
<dbReference type="InterPro" id="IPR036397">
    <property type="entry name" value="RNaseH_sf"/>
</dbReference>
<evidence type="ECO:0000256" key="2">
    <source>
        <dbReference type="ARBA" id="ARBA00022801"/>
    </source>
</evidence>
<dbReference type="CDD" id="cd06130">
    <property type="entry name" value="DNA_pol_III_epsilon_like"/>
    <property type="match status" value="1"/>
</dbReference>
<dbReference type="GO" id="GO:0005829">
    <property type="term" value="C:cytosol"/>
    <property type="evidence" value="ECO:0007669"/>
    <property type="project" value="TreeGrafter"/>
</dbReference>
<dbReference type="CDD" id="cd17748">
    <property type="entry name" value="BRCT_DNA_ligase_like"/>
    <property type="match status" value="1"/>
</dbReference>
<keyword evidence="6" id="KW-1185">Reference proteome</keyword>
<sequence>MNFVSLDFETANMRNRGSVCAVGIVVVRDGEVAEEFYSLVNPLDDFDPYVVQIHGITEAMVQDAPTFKELWDSIGPLLNNQVVVAHNAAFDMSVLKHCMTVHELPSDGFHYLCSYLLAKRIWPGLTSYRLNSISRHLELDAFRHHDALEDARAAALVFIKCMEKAEAALAPELAARCEYRLGSILPDYTHITFASTRSSGGSVRASQIAPSVSEFDENHVLYRKHVVFSGTLSSLSRREAMQRVADAGGLLADQVLPNTHYLVVGSKDYMKHHNGTKSNSKIRKAEKLSSSGRKIRILPEEEFLPLLG</sequence>
<name>A0A433X950_9BACL</name>
<keyword evidence="3" id="KW-0269">Exonuclease</keyword>
<dbReference type="SUPFAM" id="SSF53098">
    <property type="entry name" value="Ribonuclease H-like"/>
    <property type="match status" value="1"/>
</dbReference>
<dbReference type="OrthoDB" id="9803913at2"/>
<organism evidence="5 6">
    <name type="scientific">Paenibacillus zeisoli</name>
    <dbReference type="NCBI Taxonomy" id="2496267"/>
    <lineage>
        <taxon>Bacteria</taxon>
        <taxon>Bacillati</taxon>
        <taxon>Bacillota</taxon>
        <taxon>Bacilli</taxon>
        <taxon>Bacillales</taxon>
        <taxon>Paenibacillaceae</taxon>
        <taxon>Paenibacillus</taxon>
    </lineage>
</organism>
<evidence type="ECO:0000313" key="5">
    <source>
        <dbReference type="EMBL" id="RUT30564.1"/>
    </source>
</evidence>
<dbReference type="Pfam" id="PF00533">
    <property type="entry name" value="BRCT"/>
    <property type="match status" value="1"/>
</dbReference>
<dbReference type="FunFam" id="3.30.420.10:FF:000045">
    <property type="entry name" value="3'-5' exonuclease DinG"/>
    <property type="match status" value="1"/>
</dbReference>
<dbReference type="Gene3D" id="3.30.420.10">
    <property type="entry name" value="Ribonuclease H-like superfamily/Ribonuclease H"/>
    <property type="match status" value="1"/>
</dbReference>
<gene>
    <name evidence="5" type="ORF">EJP77_12100</name>
</gene>
<dbReference type="PANTHER" id="PTHR30231:SF42">
    <property type="entry name" value="EXONUCLEASE"/>
    <property type="match status" value="1"/>
</dbReference>
<dbReference type="InterPro" id="IPR012337">
    <property type="entry name" value="RNaseH-like_sf"/>
</dbReference>
<comment type="caution">
    <text evidence="5">The sequence shown here is derived from an EMBL/GenBank/DDBJ whole genome shotgun (WGS) entry which is preliminary data.</text>
</comment>
<dbReference type="RefSeq" id="WP_127199496.1">
    <property type="nucleotide sequence ID" value="NZ_RZNX01000004.1"/>
</dbReference>
<evidence type="ECO:0000259" key="4">
    <source>
        <dbReference type="PROSITE" id="PS50172"/>
    </source>
</evidence>
<reference evidence="5 6" key="1">
    <citation type="submission" date="2018-12" db="EMBL/GenBank/DDBJ databases">
        <authorList>
            <person name="Sun L."/>
            <person name="Chen Z."/>
        </authorList>
    </citation>
    <scope>NUCLEOTIDE SEQUENCE [LARGE SCALE GENOMIC DNA]</scope>
    <source>
        <strain evidence="5 6">3-5-3</strain>
    </source>
</reference>
<keyword evidence="2" id="KW-0378">Hydrolase</keyword>
<dbReference type="EMBL" id="RZNX01000004">
    <property type="protein sequence ID" value="RUT30564.1"/>
    <property type="molecule type" value="Genomic_DNA"/>
</dbReference>
<dbReference type="InterPro" id="IPR013520">
    <property type="entry name" value="Ribonucl_H"/>
</dbReference>
<dbReference type="GO" id="GO:0008408">
    <property type="term" value="F:3'-5' exonuclease activity"/>
    <property type="evidence" value="ECO:0007669"/>
    <property type="project" value="TreeGrafter"/>
</dbReference>
<feature type="domain" description="BRCT" evidence="4">
    <location>
        <begin position="216"/>
        <end position="308"/>
    </location>
</feature>